<dbReference type="GO" id="GO:0046872">
    <property type="term" value="F:metal ion binding"/>
    <property type="evidence" value="ECO:0007669"/>
    <property type="project" value="UniProtKB-KW"/>
</dbReference>
<dbReference type="SMART" id="SM00132">
    <property type="entry name" value="LIM"/>
    <property type="match status" value="1"/>
</dbReference>
<dbReference type="AlphaFoldDB" id="A0A7S0CXD8"/>
<evidence type="ECO:0000256" key="1">
    <source>
        <dbReference type="ARBA" id="ARBA00022723"/>
    </source>
</evidence>
<name>A0A7S0CXD8_9EUKA</name>
<evidence type="ECO:0000256" key="5">
    <source>
        <dbReference type="PROSITE-ProRule" id="PRU00125"/>
    </source>
</evidence>
<feature type="compositionally biased region" description="Basic and acidic residues" evidence="6">
    <location>
        <begin position="84"/>
        <end position="109"/>
    </location>
</feature>
<evidence type="ECO:0000313" key="8">
    <source>
        <dbReference type="EMBL" id="CAD8434934.1"/>
    </source>
</evidence>
<keyword evidence="1 5" id="KW-0479">Metal-binding</keyword>
<gene>
    <name evidence="8" type="ORF">LAMO00422_LOCUS3307</name>
</gene>
<sequence length="109" mass="12344">MPKFGGAPKCRVCKKSVYAMELMKYDDQIYHKTCFRCLECKKVLLPKSVAMMSGDLYCKDCFKKKFKARGKYDDITAVVPGTQEKPKPSSKAEAKSVVKEEMKKAQMSA</sequence>
<evidence type="ECO:0000256" key="2">
    <source>
        <dbReference type="ARBA" id="ARBA00022737"/>
    </source>
</evidence>
<evidence type="ECO:0000256" key="6">
    <source>
        <dbReference type="SAM" id="MobiDB-lite"/>
    </source>
</evidence>
<dbReference type="PROSITE" id="PS50023">
    <property type="entry name" value="LIM_DOMAIN_2"/>
    <property type="match status" value="1"/>
</dbReference>
<reference evidence="8" key="1">
    <citation type="submission" date="2021-01" db="EMBL/GenBank/DDBJ databases">
        <authorList>
            <person name="Corre E."/>
            <person name="Pelletier E."/>
            <person name="Niang G."/>
            <person name="Scheremetjew M."/>
            <person name="Finn R."/>
            <person name="Kale V."/>
            <person name="Holt S."/>
            <person name="Cochrane G."/>
            <person name="Meng A."/>
            <person name="Brown T."/>
            <person name="Cohen L."/>
        </authorList>
    </citation>
    <scope>NUCLEOTIDE SEQUENCE</scope>
    <source>
        <strain evidence="8">CCMP2058</strain>
    </source>
</reference>
<evidence type="ECO:0000259" key="7">
    <source>
        <dbReference type="PROSITE" id="PS50023"/>
    </source>
</evidence>
<protein>
    <recommendedName>
        <fullName evidence="7">LIM zinc-binding domain-containing protein</fullName>
    </recommendedName>
</protein>
<dbReference type="EMBL" id="HBEM01004718">
    <property type="protein sequence ID" value="CAD8434934.1"/>
    <property type="molecule type" value="Transcribed_RNA"/>
</dbReference>
<keyword evidence="2" id="KW-0677">Repeat</keyword>
<dbReference type="FunFam" id="2.10.110.10:FF:000001">
    <property type="entry name" value="Cysteine and glycine-rich protein 1"/>
    <property type="match status" value="1"/>
</dbReference>
<feature type="region of interest" description="Disordered" evidence="6">
    <location>
        <begin position="80"/>
        <end position="109"/>
    </location>
</feature>
<dbReference type="Pfam" id="PF00412">
    <property type="entry name" value="LIM"/>
    <property type="match status" value="1"/>
</dbReference>
<dbReference type="SUPFAM" id="SSF57716">
    <property type="entry name" value="Glucocorticoid receptor-like (DNA-binding domain)"/>
    <property type="match status" value="2"/>
</dbReference>
<dbReference type="InterPro" id="IPR001781">
    <property type="entry name" value="Znf_LIM"/>
</dbReference>
<proteinExistence type="predicted"/>
<dbReference type="PROSITE" id="PS00478">
    <property type="entry name" value="LIM_DOMAIN_1"/>
    <property type="match status" value="1"/>
</dbReference>
<accession>A0A7S0CXD8</accession>
<keyword evidence="3 5" id="KW-0862">Zinc</keyword>
<evidence type="ECO:0000256" key="3">
    <source>
        <dbReference type="ARBA" id="ARBA00022833"/>
    </source>
</evidence>
<feature type="domain" description="LIM zinc-binding" evidence="7">
    <location>
        <begin position="8"/>
        <end position="68"/>
    </location>
</feature>
<evidence type="ECO:0000256" key="4">
    <source>
        <dbReference type="ARBA" id="ARBA00023038"/>
    </source>
</evidence>
<dbReference type="PANTHER" id="PTHR24206">
    <property type="entry name" value="OS06G0237300 PROTEIN"/>
    <property type="match status" value="1"/>
</dbReference>
<dbReference type="Gene3D" id="2.10.110.10">
    <property type="entry name" value="Cysteine Rich Protein"/>
    <property type="match status" value="1"/>
</dbReference>
<keyword evidence="4 5" id="KW-0440">LIM domain</keyword>
<organism evidence="8">
    <name type="scientific">Amorphochlora amoebiformis</name>
    <dbReference type="NCBI Taxonomy" id="1561963"/>
    <lineage>
        <taxon>Eukaryota</taxon>
        <taxon>Sar</taxon>
        <taxon>Rhizaria</taxon>
        <taxon>Cercozoa</taxon>
        <taxon>Chlorarachniophyceae</taxon>
        <taxon>Amorphochlora</taxon>
    </lineage>
</organism>